<dbReference type="InterPro" id="IPR050982">
    <property type="entry name" value="Auxin_biosynth/cation_transpt"/>
</dbReference>
<dbReference type="PANTHER" id="PTHR43539">
    <property type="entry name" value="FLAVIN-BINDING MONOOXYGENASE-LIKE PROTEIN (AFU_ORTHOLOGUE AFUA_4G09220)"/>
    <property type="match status" value="1"/>
</dbReference>
<sequence>MTARRAATRVDTVVVGAGHAGLAVSRLLSEAGRDHVVVERGRVGHSWRTQRWDSLRLLTPAWLTRLPGYRHGWPDEDAYPAAADVVACLARYAALSSAPVHEQTTVLSVRPGGDRWLVVCDNAEWNARHVVIASGHSTRPVPPAFAARAALGVQQLNPLVYRSPSAVAPGRVLVVGASASGVQIADELAAAGREVTLAVGRHRRVPRRYRGRDILWWLDRAGQLDRAIEQMPDPAAARNEPSLQLTGCLGGRAVDLAALAERGIRLTGRVLDVDGATVHLAADLPATVADADRRMHRLLHRLDAFAASPEMARLDALAAGSGVDRRDAFEAGIGSAERPPPVPLPARPPGRLDLRAEGFGAIVWATGFRGDYTYLHVPGLVRGGQLRQHRGATPAPGLFVIGQRFARSRRSGFIDGARLDAAEIVAAVVGQPLAVG</sequence>
<protein>
    <submittedName>
        <fullName evidence="2">FAD-dependent oxidoreductase</fullName>
    </submittedName>
</protein>
<evidence type="ECO:0000313" key="3">
    <source>
        <dbReference type="Proteomes" id="UP000640052"/>
    </source>
</evidence>
<organism evidence="2 3">
    <name type="scientific">Acrocarpospora phusangensis</name>
    <dbReference type="NCBI Taxonomy" id="1070424"/>
    <lineage>
        <taxon>Bacteria</taxon>
        <taxon>Bacillati</taxon>
        <taxon>Actinomycetota</taxon>
        <taxon>Actinomycetes</taxon>
        <taxon>Streptosporangiales</taxon>
        <taxon>Streptosporangiaceae</taxon>
        <taxon>Acrocarpospora</taxon>
    </lineage>
</organism>
<comment type="caution">
    <text evidence="2">The sequence shown here is derived from an EMBL/GenBank/DDBJ whole genome shotgun (WGS) entry which is preliminary data.</text>
</comment>
<dbReference type="Pfam" id="PF13738">
    <property type="entry name" value="Pyr_redox_3"/>
    <property type="match status" value="1"/>
</dbReference>
<dbReference type="SUPFAM" id="SSF51905">
    <property type="entry name" value="FAD/NAD(P)-binding domain"/>
    <property type="match status" value="2"/>
</dbReference>
<dbReference type="RefSeq" id="WP_204041757.1">
    <property type="nucleotide sequence ID" value="NZ_BOOA01000024.1"/>
</dbReference>
<reference evidence="2" key="1">
    <citation type="submission" date="2021-01" db="EMBL/GenBank/DDBJ databases">
        <title>Whole genome shotgun sequence of Acrocarpospora phusangensis NBRC 108782.</title>
        <authorList>
            <person name="Komaki H."/>
            <person name="Tamura T."/>
        </authorList>
    </citation>
    <scope>NUCLEOTIDE SEQUENCE</scope>
    <source>
        <strain evidence="2">NBRC 108782</strain>
    </source>
</reference>
<dbReference type="Gene3D" id="3.50.50.60">
    <property type="entry name" value="FAD/NAD(P)-binding domain"/>
    <property type="match status" value="2"/>
</dbReference>
<name>A0A919UKH2_9ACTN</name>
<dbReference type="PRINTS" id="PR00368">
    <property type="entry name" value="FADPNR"/>
</dbReference>
<dbReference type="GO" id="GO:0004497">
    <property type="term" value="F:monooxygenase activity"/>
    <property type="evidence" value="ECO:0007669"/>
    <property type="project" value="TreeGrafter"/>
</dbReference>
<proteinExistence type="predicted"/>
<dbReference type="PANTHER" id="PTHR43539:SF78">
    <property type="entry name" value="FLAVIN-CONTAINING MONOOXYGENASE"/>
    <property type="match status" value="1"/>
</dbReference>
<evidence type="ECO:0000256" key="1">
    <source>
        <dbReference type="ARBA" id="ARBA00023002"/>
    </source>
</evidence>
<gene>
    <name evidence="2" type="ORF">Aph01nite_33340</name>
</gene>
<dbReference type="PRINTS" id="PR00411">
    <property type="entry name" value="PNDRDTASEI"/>
</dbReference>
<evidence type="ECO:0000313" key="2">
    <source>
        <dbReference type="EMBL" id="GIH25024.1"/>
    </source>
</evidence>
<keyword evidence="1" id="KW-0560">Oxidoreductase</keyword>
<dbReference type="AlphaFoldDB" id="A0A919UKH2"/>
<dbReference type="EMBL" id="BOOA01000024">
    <property type="protein sequence ID" value="GIH25024.1"/>
    <property type="molecule type" value="Genomic_DNA"/>
</dbReference>
<accession>A0A919UKH2</accession>
<keyword evidence="3" id="KW-1185">Reference proteome</keyword>
<dbReference type="Proteomes" id="UP000640052">
    <property type="component" value="Unassembled WGS sequence"/>
</dbReference>
<dbReference type="InterPro" id="IPR036188">
    <property type="entry name" value="FAD/NAD-bd_sf"/>
</dbReference>
<dbReference type="GO" id="GO:0050660">
    <property type="term" value="F:flavin adenine dinucleotide binding"/>
    <property type="evidence" value="ECO:0007669"/>
    <property type="project" value="TreeGrafter"/>
</dbReference>